<comment type="subcellular location">
    <subcellularLocation>
        <location evidence="4">Endoplasmic reticulum membrane</location>
        <topology evidence="4">Peripheral membrane protein</topology>
        <orientation evidence="4">Cytoplasmic side</orientation>
    </subcellularLocation>
</comment>
<feature type="coiled-coil region" evidence="5">
    <location>
        <begin position="100"/>
        <end position="127"/>
    </location>
</feature>
<name>A0ABD3CQC8_9LAMI</name>
<dbReference type="InterPro" id="IPR019734">
    <property type="entry name" value="TPR_rpt"/>
</dbReference>
<keyword evidence="8" id="KW-1185">Reference proteome</keyword>
<evidence type="ECO:0000259" key="6">
    <source>
        <dbReference type="Pfam" id="PF22890"/>
    </source>
</evidence>
<gene>
    <name evidence="7" type="ORF">CASFOL_024656</name>
</gene>
<dbReference type="AlphaFoldDB" id="A0ABD3CQC8"/>
<proteinExistence type="inferred from homology"/>
<evidence type="ECO:0000313" key="8">
    <source>
        <dbReference type="Proteomes" id="UP001632038"/>
    </source>
</evidence>
<evidence type="ECO:0000313" key="7">
    <source>
        <dbReference type="EMBL" id="KAL3631672.1"/>
    </source>
</evidence>
<dbReference type="PANTHER" id="PTHR12760">
    <property type="entry name" value="TETRATRICOPEPTIDE REPEAT PROTEIN"/>
    <property type="match status" value="1"/>
</dbReference>
<feature type="repeat" description="TPR" evidence="3">
    <location>
        <begin position="166"/>
        <end position="199"/>
    </location>
</feature>
<dbReference type="EMBL" id="JAVIJP010000032">
    <property type="protein sequence ID" value="KAL3631672.1"/>
    <property type="molecule type" value="Genomic_DNA"/>
</dbReference>
<accession>A0ABD3CQC8</accession>
<comment type="caution">
    <text evidence="7">The sequence shown here is derived from an EMBL/GenBank/DDBJ whole genome shotgun (WGS) entry which is preliminary data.</text>
</comment>
<comment type="function">
    <text evidence="4">Part of the endoplasmic reticulum membrane protein complex (EMC) that enables the energy-independent insertion into endoplasmic reticulum membranes of newly synthesized membrane proteins.</text>
</comment>
<dbReference type="InterPro" id="IPR011990">
    <property type="entry name" value="TPR-like_helical_dom_sf"/>
</dbReference>
<dbReference type="InterPro" id="IPR055217">
    <property type="entry name" value="TPR_EMC2"/>
</dbReference>
<feature type="domain" description="EMC2 TPR-like" evidence="6">
    <location>
        <begin position="101"/>
        <end position="209"/>
    </location>
</feature>
<comment type="similarity">
    <text evidence="4">Belongs to the EMC2 family.</text>
</comment>
<dbReference type="Proteomes" id="UP001632038">
    <property type="component" value="Unassembled WGS sequence"/>
</dbReference>
<reference evidence="8" key="1">
    <citation type="journal article" date="2024" name="IScience">
        <title>Strigolactones Initiate the Formation of Haustorium-like Structures in Castilleja.</title>
        <authorList>
            <person name="Buerger M."/>
            <person name="Peterson D."/>
            <person name="Chory J."/>
        </authorList>
    </citation>
    <scope>NUCLEOTIDE SEQUENCE [LARGE SCALE GENOMIC DNA]</scope>
</reference>
<dbReference type="Gene3D" id="1.25.40.10">
    <property type="entry name" value="Tetratricopeptide repeat domain"/>
    <property type="match status" value="1"/>
</dbReference>
<dbReference type="Pfam" id="PF22890">
    <property type="entry name" value="TPR_EMC2"/>
    <property type="match status" value="1"/>
</dbReference>
<keyword evidence="2 3" id="KW-0802">TPR repeat</keyword>
<sequence length="302" mass="34092">MVSKTEEEQVYRLENQVENGGGGAWEYLCLVRKLKLRLPEKVLKHGFSILNDPQKRSALGPEEWTLYEQVAVGAMDCQRLDLAKECVKALQKKFPESKRVARLESMLLEAKGLLAEAEKAYSSLLEDNQFDQLIHKRRVAIAKAQGNHSGAIEWLNKYLEIFMADHEAWRELAEIYVSLQMYKQAAHCYEELILSQPTMPLYHLAYADVLYTLGGLENLYAAKKYYAATIDLTGGKNVRALFGICLCASAIGQLAKGRNKEDKESLELQSLSARALEKVYTQRSPAKISLLSSMLRSLKVSL</sequence>
<evidence type="ECO:0000256" key="1">
    <source>
        <dbReference type="ARBA" id="ARBA00022737"/>
    </source>
</evidence>
<dbReference type="PROSITE" id="PS50005">
    <property type="entry name" value="TPR"/>
    <property type="match status" value="1"/>
</dbReference>
<dbReference type="GO" id="GO:0072546">
    <property type="term" value="C:EMC complex"/>
    <property type="evidence" value="ECO:0007669"/>
    <property type="project" value="UniProtKB-UniRule"/>
</dbReference>
<keyword evidence="4" id="KW-0256">Endoplasmic reticulum</keyword>
<dbReference type="FunFam" id="1.25.40.10:FF:000326">
    <property type="entry name" value="ER membrane protein complex subunit 2"/>
    <property type="match status" value="1"/>
</dbReference>
<keyword evidence="4" id="KW-0472">Membrane</keyword>
<protein>
    <recommendedName>
        <fullName evidence="4">ER membrane protein complex subunit 2</fullName>
    </recommendedName>
</protein>
<keyword evidence="5" id="KW-0175">Coiled coil</keyword>
<dbReference type="SUPFAM" id="SSF48452">
    <property type="entry name" value="TPR-like"/>
    <property type="match status" value="1"/>
</dbReference>
<evidence type="ECO:0000256" key="3">
    <source>
        <dbReference type="PROSITE-ProRule" id="PRU00339"/>
    </source>
</evidence>
<evidence type="ECO:0000256" key="4">
    <source>
        <dbReference type="RuleBase" id="RU367091"/>
    </source>
</evidence>
<evidence type="ECO:0000256" key="2">
    <source>
        <dbReference type="ARBA" id="ARBA00022803"/>
    </source>
</evidence>
<evidence type="ECO:0000256" key="5">
    <source>
        <dbReference type="SAM" id="Coils"/>
    </source>
</evidence>
<organism evidence="7 8">
    <name type="scientific">Castilleja foliolosa</name>
    <dbReference type="NCBI Taxonomy" id="1961234"/>
    <lineage>
        <taxon>Eukaryota</taxon>
        <taxon>Viridiplantae</taxon>
        <taxon>Streptophyta</taxon>
        <taxon>Embryophyta</taxon>
        <taxon>Tracheophyta</taxon>
        <taxon>Spermatophyta</taxon>
        <taxon>Magnoliopsida</taxon>
        <taxon>eudicotyledons</taxon>
        <taxon>Gunneridae</taxon>
        <taxon>Pentapetalae</taxon>
        <taxon>asterids</taxon>
        <taxon>lamiids</taxon>
        <taxon>Lamiales</taxon>
        <taxon>Orobanchaceae</taxon>
        <taxon>Pedicularideae</taxon>
        <taxon>Castillejinae</taxon>
        <taxon>Castilleja</taxon>
    </lineage>
</organism>
<dbReference type="InterPro" id="IPR039856">
    <property type="entry name" value="EMC2-like"/>
</dbReference>
<comment type="subunit">
    <text evidence="4">Component of the ER membrane protein complex (EMC).</text>
</comment>
<keyword evidence="1" id="KW-0677">Repeat</keyword>